<dbReference type="PROSITE" id="PS51257">
    <property type="entry name" value="PROKAR_LIPOPROTEIN"/>
    <property type="match status" value="1"/>
</dbReference>
<dbReference type="Pfam" id="PF07980">
    <property type="entry name" value="SusD_RagB"/>
    <property type="match status" value="1"/>
</dbReference>
<protein>
    <submittedName>
        <fullName evidence="8">Starch-binding associating with outer membrane</fullName>
    </submittedName>
</protein>
<evidence type="ECO:0000256" key="5">
    <source>
        <dbReference type="ARBA" id="ARBA00023237"/>
    </source>
</evidence>
<evidence type="ECO:0000256" key="1">
    <source>
        <dbReference type="ARBA" id="ARBA00004442"/>
    </source>
</evidence>
<dbReference type="EMBL" id="FONW01000002">
    <property type="protein sequence ID" value="SFF12310.1"/>
    <property type="molecule type" value="Genomic_DNA"/>
</dbReference>
<dbReference type="InterPro" id="IPR033985">
    <property type="entry name" value="SusD-like_N"/>
</dbReference>
<keyword evidence="4" id="KW-0472">Membrane</keyword>
<accession>A0A1I2G5Q3</accession>
<organism evidence="8 9">
    <name type="scientific">Sunxiuqinia elliptica</name>
    <dbReference type="NCBI Taxonomy" id="655355"/>
    <lineage>
        <taxon>Bacteria</taxon>
        <taxon>Pseudomonadati</taxon>
        <taxon>Bacteroidota</taxon>
        <taxon>Bacteroidia</taxon>
        <taxon>Marinilabiliales</taxon>
        <taxon>Prolixibacteraceae</taxon>
        <taxon>Sunxiuqinia</taxon>
    </lineage>
</organism>
<dbReference type="InterPro" id="IPR012944">
    <property type="entry name" value="SusD_RagB_dom"/>
</dbReference>
<gene>
    <name evidence="8" type="ORF">SAMN05216283_102739</name>
</gene>
<feature type="domain" description="SusD-like N-terminal" evidence="7">
    <location>
        <begin position="81"/>
        <end position="217"/>
    </location>
</feature>
<dbReference type="GO" id="GO:0009279">
    <property type="term" value="C:cell outer membrane"/>
    <property type="evidence" value="ECO:0007669"/>
    <property type="project" value="UniProtKB-SubCell"/>
</dbReference>
<dbReference type="SUPFAM" id="SSF48452">
    <property type="entry name" value="TPR-like"/>
    <property type="match status" value="1"/>
</dbReference>
<dbReference type="InterPro" id="IPR011990">
    <property type="entry name" value="TPR-like_helical_dom_sf"/>
</dbReference>
<evidence type="ECO:0000256" key="3">
    <source>
        <dbReference type="ARBA" id="ARBA00022729"/>
    </source>
</evidence>
<dbReference type="AlphaFoldDB" id="A0A1I2G5Q3"/>
<sequence>MRNKIVILILGIVLFSSCESWVEENPYGVYSNDNFFESADDALSALLYAYDPLNYIEYGSRFIFDIADATTDQMITYGKGEQAYRIEMFNWTFTSSNTVISGFFKYCYLSIARSNSVLENIPKIESIQNGVRDQYMGEAYFLRAFNYFYLVRTYGEVPVRTKVVADINDVKVDFSSIEEVYALIIEDLEKAADLMSVRKQQGRADRVAAQALLTKVYATLASSKMTGAEGYDWVADYETMYAEAKKYGQLVVEGQGDYRLDPDLLGLYEVDNHETSPEHIFMLSQKRFLSGEEGNFSQMPQMFVISLPKVYVSSELDMVGNVYPMVNNQSWAVFRTDSTFYKSYAENDKRQDLFVSKIYDANGSLLAEYHPSNIDSEDQILSAFYYPFCRKYSDPESDGTKTSANPYFIRFADVALLYAEACGNTEEGYHWVNQVRSRAGLDELDTGLSLDDFRKAVWNERKYELAFEGHRLYDLRRTNRVVEEITNKTVDANYANFFPIPQRETDLNQ</sequence>
<dbReference type="STRING" id="655355.SAMN05216283_102739"/>
<dbReference type="Proteomes" id="UP000198964">
    <property type="component" value="Unassembled WGS sequence"/>
</dbReference>
<evidence type="ECO:0000259" key="6">
    <source>
        <dbReference type="Pfam" id="PF07980"/>
    </source>
</evidence>
<name>A0A1I2G5Q3_9BACT</name>
<dbReference type="Gene3D" id="1.25.40.390">
    <property type="match status" value="1"/>
</dbReference>
<proteinExistence type="inferred from homology"/>
<dbReference type="RefSeq" id="WP_093919364.1">
    <property type="nucleotide sequence ID" value="NZ_FONW01000002.1"/>
</dbReference>
<keyword evidence="3" id="KW-0732">Signal</keyword>
<evidence type="ECO:0000256" key="2">
    <source>
        <dbReference type="ARBA" id="ARBA00006275"/>
    </source>
</evidence>
<keyword evidence="9" id="KW-1185">Reference proteome</keyword>
<evidence type="ECO:0000256" key="4">
    <source>
        <dbReference type="ARBA" id="ARBA00023136"/>
    </source>
</evidence>
<reference evidence="8 9" key="1">
    <citation type="submission" date="2016-10" db="EMBL/GenBank/DDBJ databases">
        <authorList>
            <person name="de Groot N.N."/>
        </authorList>
    </citation>
    <scope>NUCLEOTIDE SEQUENCE [LARGE SCALE GENOMIC DNA]</scope>
    <source>
        <strain evidence="8 9">CGMCC 1.9156</strain>
    </source>
</reference>
<evidence type="ECO:0000313" key="9">
    <source>
        <dbReference type="Proteomes" id="UP000198964"/>
    </source>
</evidence>
<dbReference type="Pfam" id="PF14322">
    <property type="entry name" value="SusD-like_3"/>
    <property type="match status" value="1"/>
</dbReference>
<comment type="similarity">
    <text evidence="2">Belongs to the SusD family.</text>
</comment>
<feature type="domain" description="RagB/SusD" evidence="6">
    <location>
        <begin position="231"/>
        <end position="488"/>
    </location>
</feature>
<dbReference type="CDD" id="cd08977">
    <property type="entry name" value="SusD"/>
    <property type="match status" value="1"/>
</dbReference>
<evidence type="ECO:0000313" key="8">
    <source>
        <dbReference type="EMBL" id="SFF12310.1"/>
    </source>
</evidence>
<keyword evidence="5" id="KW-0998">Cell outer membrane</keyword>
<evidence type="ECO:0000259" key="7">
    <source>
        <dbReference type="Pfam" id="PF14322"/>
    </source>
</evidence>
<comment type="subcellular location">
    <subcellularLocation>
        <location evidence="1">Cell outer membrane</location>
    </subcellularLocation>
</comment>